<sequence length="76" mass="8044">MRVFVAFVTLALSVASAPAFAAPVAARVDDTSILSRQVSDALSIGSLPKLVKPFLTGVDIANQLFNGGQQSQRRQE</sequence>
<gene>
    <name evidence="1" type="ORF">FA95DRAFT_1606390</name>
</gene>
<accession>A0ACB8RS77</accession>
<name>A0ACB8RS77_9AGAM</name>
<proteinExistence type="predicted"/>
<keyword evidence="2" id="KW-1185">Reference proteome</keyword>
<reference evidence="1" key="1">
    <citation type="submission" date="2021-02" db="EMBL/GenBank/DDBJ databases">
        <authorList>
            <consortium name="DOE Joint Genome Institute"/>
            <person name="Ahrendt S."/>
            <person name="Looney B.P."/>
            <person name="Miyauchi S."/>
            <person name="Morin E."/>
            <person name="Drula E."/>
            <person name="Courty P.E."/>
            <person name="Chicoki N."/>
            <person name="Fauchery L."/>
            <person name="Kohler A."/>
            <person name="Kuo A."/>
            <person name="Labutti K."/>
            <person name="Pangilinan J."/>
            <person name="Lipzen A."/>
            <person name="Riley R."/>
            <person name="Andreopoulos W."/>
            <person name="He G."/>
            <person name="Johnson J."/>
            <person name="Barry K.W."/>
            <person name="Grigoriev I.V."/>
            <person name="Nagy L."/>
            <person name="Hibbett D."/>
            <person name="Henrissat B."/>
            <person name="Matheny P.B."/>
            <person name="Labbe J."/>
            <person name="Martin F."/>
        </authorList>
    </citation>
    <scope>NUCLEOTIDE SEQUENCE</scope>
    <source>
        <strain evidence="1">FP105234-sp</strain>
    </source>
</reference>
<evidence type="ECO:0000313" key="1">
    <source>
        <dbReference type="EMBL" id="KAI0047029.1"/>
    </source>
</evidence>
<organism evidence="1 2">
    <name type="scientific">Auriscalpium vulgare</name>
    <dbReference type="NCBI Taxonomy" id="40419"/>
    <lineage>
        <taxon>Eukaryota</taxon>
        <taxon>Fungi</taxon>
        <taxon>Dikarya</taxon>
        <taxon>Basidiomycota</taxon>
        <taxon>Agaricomycotina</taxon>
        <taxon>Agaricomycetes</taxon>
        <taxon>Russulales</taxon>
        <taxon>Auriscalpiaceae</taxon>
        <taxon>Auriscalpium</taxon>
    </lineage>
</organism>
<evidence type="ECO:0000313" key="2">
    <source>
        <dbReference type="Proteomes" id="UP000814033"/>
    </source>
</evidence>
<dbReference type="EMBL" id="MU275912">
    <property type="protein sequence ID" value="KAI0047029.1"/>
    <property type="molecule type" value="Genomic_DNA"/>
</dbReference>
<feature type="non-terminal residue" evidence="1">
    <location>
        <position position="76"/>
    </location>
</feature>
<dbReference type="Proteomes" id="UP000814033">
    <property type="component" value="Unassembled WGS sequence"/>
</dbReference>
<comment type="caution">
    <text evidence="1">The sequence shown here is derived from an EMBL/GenBank/DDBJ whole genome shotgun (WGS) entry which is preliminary data.</text>
</comment>
<protein>
    <submittedName>
        <fullName evidence="1">Uncharacterized protein</fullName>
    </submittedName>
</protein>
<reference evidence="1" key="2">
    <citation type="journal article" date="2022" name="New Phytol.">
        <title>Evolutionary transition to the ectomycorrhizal habit in the genomes of a hyperdiverse lineage of mushroom-forming fungi.</title>
        <authorList>
            <person name="Looney B."/>
            <person name="Miyauchi S."/>
            <person name="Morin E."/>
            <person name="Drula E."/>
            <person name="Courty P.E."/>
            <person name="Kohler A."/>
            <person name="Kuo A."/>
            <person name="LaButti K."/>
            <person name="Pangilinan J."/>
            <person name="Lipzen A."/>
            <person name="Riley R."/>
            <person name="Andreopoulos W."/>
            <person name="He G."/>
            <person name="Johnson J."/>
            <person name="Nolan M."/>
            <person name="Tritt A."/>
            <person name="Barry K.W."/>
            <person name="Grigoriev I.V."/>
            <person name="Nagy L.G."/>
            <person name="Hibbett D."/>
            <person name="Henrissat B."/>
            <person name="Matheny P.B."/>
            <person name="Labbe J."/>
            <person name="Martin F.M."/>
        </authorList>
    </citation>
    <scope>NUCLEOTIDE SEQUENCE</scope>
    <source>
        <strain evidence="1">FP105234-sp</strain>
    </source>
</reference>